<dbReference type="InterPro" id="IPR011990">
    <property type="entry name" value="TPR-like_helical_dom_sf"/>
</dbReference>
<keyword evidence="4 7" id="KW-0931">ER-Golgi transport</keyword>
<dbReference type="PANTHER" id="PTHR13768">
    <property type="entry name" value="SOLUBLE NSF ATTACHMENT PROTEIN SNAP"/>
    <property type="match status" value="1"/>
</dbReference>
<dbReference type="GO" id="GO:0006886">
    <property type="term" value="P:intracellular protein transport"/>
    <property type="evidence" value="ECO:0007669"/>
    <property type="project" value="UniProtKB-UniRule"/>
</dbReference>
<dbReference type="Gene3D" id="1.25.40.10">
    <property type="entry name" value="Tetratricopeptide repeat domain"/>
    <property type="match status" value="1"/>
</dbReference>
<gene>
    <name evidence="9" type="ORF">TSOC_008196</name>
</gene>
<dbReference type="GO" id="GO:0031201">
    <property type="term" value="C:SNARE complex"/>
    <property type="evidence" value="ECO:0007669"/>
    <property type="project" value="TreeGrafter"/>
</dbReference>
<keyword evidence="8" id="KW-0175">Coiled coil</keyword>
<evidence type="ECO:0000256" key="1">
    <source>
        <dbReference type="ARBA" id="ARBA00004170"/>
    </source>
</evidence>
<dbReference type="EMBL" id="PGGS01000298">
    <property type="protein sequence ID" value="PNH05536.1"/>
    <property type="molecule type" value="Genomic_DNA"/>
</dbReference>
<dbReference type="Pfam" id="PF14938">
    <property type="entry name" value="SNAP"/>
    <property type="match status" value="1"/>
</dbReference>
<dbReference type="GO" id="GO:0005483">
    <property type="term" value="F:soluble NSF attachment protein activity"/>
    <property type="evidence" value="ECO:0007669"/>
    <property type="project" value="UniProtKB-ARBA"/>
</dbReference>
<comment type="subcellular location">
    <subcellularLocation>
        <location evidence="1 7">Membrane</location>
        <topology evidence="1 7">Peripheral membrane protein</topology>
    </subcellularLocation>
</comment>
<evidence type="ECO:0000256" key="2">
    <source>
        <dbReference type="ARBA" id="ARBA00010050"/>
    </source>
</evidence>
<feature type="coiled-coil region" evidence="8">
    <location>
        <begin position="110"/>
        <end position="140"/>
    </location>
</feature>
<evidence type="ECO:0000256" key="4">
    <source>
        <dbReference type="ARBA" id="ARBA00022892"/>
    </source>
</evidence>
<dbReference type="GO" id="GO:0019905">
    <property type="term" value="F:syntaxin binding"/>
    <property type="evidence" value="ECO:0007669"/>
    <property type="project" value="TreeGrafter"/>
</dbReference>
<dbReference type="FunFam" id="1.25.40.10:FF:000049">
    <property type="entry name" value="Alpha-soluble NSF attachment protein-like"/>
    <property type="match status" value="1"/>
</dbReference>
<accession>A0A2J7ZZ64</accession>
<reference evidence="9 10" key="1">
    <citation type="journal article" date="2017" name="Mol. Biol. Evol.">
        <title>The 4-celled Tetrabaena socialis nuclear genome reveals the essential components for genetic control of cell number at the origin of multicellularity in the volvocine lineage.</title>
        <authorList>
            <person name="Featherston J."/>
            <person name="Arakaki Y."/>
            <person name="Hanschen E.R."/>
            <person name="Ferris P.J."/>
            <person name="Michod R.E."/>
            <person name="Olson B.J.S.C."/>
            <person name="Nozaki H."/>
            <person name="Durand P.M."/>
        </authorList>
    </citation>
    <scope>NUCLEOTIDE SEQUENCE [LARGE SCALE GENOMIC DNA]</scope>
    <source>
        <strain evidence="9 10">NIES-571</strain>
    </source>
</reference>
<evidence type="ECO:0000256" key="6">
    <source>
        <dbReference type="ARBA" id="ARBA00023136"/>
    </source>
</evidence>
<comment type="caution">
    <text evidence="9">The sequence shown here is derived from an EMBL/GenBank/DDBJ whole genome shotgun (WGS) entry which is preliminary data.</text>
</comment>
<evidence type="ECO:0000313" key="10">
    <source>
        <dbReference type="Proteomes" id="UP000236333"/>
    </source>
</evidence>
<proteinExistence type="inferred from homology"/>
<organism evidence="9 10">
    <name type="scientific">Tetrabaena socialis</name>
    <dbReference type="NCBI Taxonomy" id="47790"/>
    <lineage>
        <taxon>Eukaryota</taxon>
        <taxon>Viridiplantae</taxon>
        <taxon>Chlorophyta</taxon>
        <taxon>core chlorophytes</taxon>
        <taxon>Chlorophyceae</taxon>
        <taxon>CS clade</taxon>
        <taxon>Chlamydomonadales</taxon>
        <taxon>Tetrabaenaceae</taxon>
        <taxon>Tetrabaena</taxon>
    </lineage>
</organism>
<evidence type="ECO:0000313" key="9">
    <source>
        <dbReference type="EMBL" id="PNH05536.1"/>
    </source>
</evidence>
<name>A0A2J7ZZ64_9CHLO</name>
<protein>
    <submittedName>
        <fullName evidence="9">Alpha-soluble NSF attachment protein 2</fullName>
    </submittedName>
</protein>
<dbReference type="PRINTS" id="PR00448">
    <property type="entry name" value="NSFATTACHMNT"/>
</dbReference>
<keyword evidence="6 7" id="KW-0472">Membrane</keyword>
<dbReference type="GO" id="GO:0035494">
    <property type="term" value="P:SNARE complex disassembly"/>
    <property type="evidence" value="ECO:0007669"/>
    <property type="project" value="TreeGrafter"/>
</dbReference>
<keyword evidence="5 7" id="KW-0653">Protein transport</keyword>
<dbReference type="PANTHER" id="PTHR13768:SF8">
    <property type="entry name" value="ALPHA-SOLUBLE NSF ATTACHMENT PROTEIN"/>
    <property type="match status" value="1"/>
</dbReference>
<dbReference type="CDD" id="cd15832">
    <property type="entry name" value="SNAP"/>
    <property type="match status" value="1"/>
</dbReference>
<dbReference type="InterPro" id="IPR000744">
    <property type="entry name" value="NSF_attach"/>
</dbReference>
<evidence type="ECO:0000256" key="5">
    <source>
        <dbReference type="ARBA" id="ARBA00022927"/>
    </source>
</evidence>
<dbReference type="GO" id="GO:0005774">
    <property type="term" value="C:vacuolar membrane"/>
    <property type="evidence" value="ECO:0007669"/>
    <property type="project" value="TreeGrafter"/>
</dbReference>
<evidence type="ECO:0000256" key="7">
    <source>
        <dbReference type="RuleBase" id="RU367013"/>
    </source>
</evidence>
<sequence>MSDYAGKAEEYRKQAEKKLKSLLGGLFGNKNEEAAELLEKAANNYKLAKMYNECSEMYEKLAGCHIKMDSKHEAATSYVEAAKALAKHNPPKSQQLLQQAVNLYTDMGRLNMAARQLREIAEQNEKAGQKEEAIQFYNQAADLFEMEGSNSDATKCKLKVAEFSAEMGRYSKAVELFEDAARRAVENNLLKYSARGYLLQAGVCCLCYLRPDDVANKLDKYRGIDLQFDGSREANLLDGLVEARRELDEAKFATLLAEFDSVTRLDAWKVKILREAKRKIEEEQLGVGAAGEGGGGSEDDEEDLL</sequence>
<comment type="function">
    <text evidence="7">Required for vesicular transport between the endoplasmic reticulum and the Golgi apparatus.</text>
</comment>
<dbReference type="Proteomes" id="UP000236333">
    <property type="component" value="Unassembled WGS sequence"/>
</dbReference>
<dbReference type="AlphaFoldDB" id="A0A2J7ZZ64"/>
<dbReference type="SUPFAM" id="SSF48452">
    <property type="entry name" value="TPR-like"/>
    <property type="match status" value="1"/>
</dbReference>
<comment type="similarity">
    <text evidence="2 7">Belongs to the SNAP family.</text>
</comment>
<keyword evidence="10" id="KW-1185">Reference proteome</keyword>
<evidence type="ECO:0000256" key="8">
    <source>
        <dbReference type="SAM" id="Coils"/>
    </source>
</evidence>
<evidence type="ECO:0000256" key="3">
    <source>
        <dbReference type="ARBA" id="ARBA00022448"/>
    </source>
</evidence>
<keyword evidence="3 7" id="KW-0813">Transport</keyword>
<dbReference type="OrthoDB" id="9984275at2759"/>